<gene>
    <name evidence="9" type="ORF">ELAC_1153</name>
</gene>
<sequence length="559" mass="61743">MRFFELSVALKYIKPDIRQLSVSIISMISVLVISLVVWLVVVFLSISWGLEKGWVAKLITLSAPVRVVPTDAYYQSYYYLADSISSGSNYAPKTLGEKLIAEKADPYDPEWDQEIPAHFPKPDLDASGSLKDLIQIAFREIDKVREATPYEYQKAVSAMSLKMFRRGASEDEDTVAFLNQNVYVGSLEGSGVENTQVILKPKEDDIRALMTSFSYGFETPDGAWLHANQPLIEKRLSSWEELLEKQKSGTSGTLANPFFFELSKEHSILRDSLATYGERAPEAILVPKIFKESGVRMGDRGHLNYFAPSADGPRELKMPVIVAGFYDPGIIPLGGRFILTRKEVVSLLQASVPDDMRHEATGIGVNLTDIAVADHVKEEILARFQAQGITPYFRVETYKEYDYAKDIILQLQSEKNLFTMLAVIILIVACSNIVSMLIILVNDKKTEIGILRSMGATSLSIASIFGATGIFLGISGSIIGISLAILTLNNLDSLIALITRMQGYEMFNPQIYGEALPSELSVEALLFVVFSTAFISLIAGTVPACKACLLKPSEILKAE</sequence>
<evidence type="ECO:0000259" key="8">
    <source>
        <dbReference type="Pfam" id="PF02687"/>
    </source>
</evidence>
<accession>A0A0H5DPK0</accession>
<comment type="similarity">
    <text evidence="2">Belongs to the ABC-4 integral membrane protein family. LolC/E subfamily.</text>
</comment>
<keyword evidence="6 7" id="KW-0472">Membrane</keyword>
<keyword evidence="4 7" id="KW-0812">Transmembrane</keyword>
<dbReference type="GO" id="GO:0044874">
    <property type="term" value="P:lipoprotein localization to outer membrane"/>
    <property type="evidence" value="ECO:0007669"/>
    <property type="project" value="TreeGrafter"/>
</dbReference>
<evidence type="ECO:0000256" key="4">
    <source>
        <dbReference type="ARBA" id="ARBA00022692"/>
    </source>
</evidence>
<dbReference type="InterPro" id="IPR003838">
    <property type="entry name" value="ABC3_permease_C"/>
</dbReference>
<evidence type="ECO:0000256" key="5">
    <source>
        <dbReference type="ARBA" id="ARBA00022989"/>
    </source>
</evidence>
<evidence type="ECO:0000256" key="7">
    <source>
        <dbReference type="SAM" id="Phobius"/>
    </source>
</evidence>
<evidence type="ECO:0000256" key="2">
    <source>
        <dbReference type="ARBA" id="ARBA00005236"/>
    </source>
</evidence>
<keyword evidence="5 7" id="KW-1133">Transmembrane helix</keyword>
<dbReference type="PANTHER" id="PTHR30489:SF0">
    <property type="entry name" value="LIPOPROTEIN-RELEASING SYSTEM TRANSMEMBRANE PROTEIN LOLE"/>
    <property type="match status" value="1"/>
</dbReference>
<dbReference type="OrthoDB" id="18897at2"/>
<dbReference type="AlphaFoldDB" id="A0A0H5DPK0"/>
<feature type="transmembrane region" description="Helical" evidence="7">
    <location>
        <begin position="524"/>
        <end position="549"/>
    </location>
</feature>
<dbReference type="EMBL" id="CWGJ01000012">
    <property type="protein sequence ID" value="CRX38496.1"/>
    <property type="molecule type" value="Genomic_DNA"/>
</dbReference>
<reference evidence="10" key="1">
    <citation type="submission" date="2015-06" db="EMBL/GenBank/DDBJ databases">
        <authorList>
            <person name="Bertelli C."/>
        </authorList>
    </citation>
    <scope>NUCLEOTIDE SEQUENCE [LARGE SCALE GENOMIC DNA]</scope>
    <source>
        <strain evidence="10">CRIB-30</strain>
    </source>
</reference>
<feature type="transmembrane region" description="Helical" evidence="7">
    <location>
        <begin position="417"/>
        <end position="441"/>
    </location>
</feature>
<dbReference type="Proteomes" id="UP000220251">
    <property type="component" value="Unassembled WGS sequence"/>
</dbReference>
<organism evidence="9 10">
    <name type="scientific">Estrella lausannensis</name>
    <dbReference type="NCBI Taxonomy" id="483423"/>
    <lineage>
        <taxon>Bacteria</taxon>
        <taxon>Pseudomonadati</taxon>
        <taxon>Chlamydiota</taxon>
        <taxon>Chlamydiia</taxon>
        <taxon>Parachlamydiales</taxon>
        <taxon>Candidatus Criblamydiaceae</taxon>
        <taxon>Estrella</taxon>
    </lineage>
</organism>
<feature type="transmembrane region" description="Helical" evidence="7">
    <location>
        <begin position="20"/>
        <end position="50"/>
    </location>
</feature>
<dbReference type="RefSeq" id="WP_098038354.1">
    <property type="nucleotide sequence ID" value="NZ_CWGJ01000012.1"/>
</dbReference>
<name>A0A0H5DPK0_9BACT</name>
<dbReference type="InterPro" id="IPR051447">
    <property type="entry name" value="Lipoprotein-release_system"/>
</dbReference>
<evidence type="ECO:0000313" key="9">
    <source>
        <dbReference type="EMBL" id="CRX38496.1"/>
    </source>
</evidence>
<dbReference type="GO" id="GO:0098797">
    <property type="term" value="C:plasma membrane protein complex"/>
    <property type="evidence" value="ECO:0007669"/>
    <property type="project" value="TreeGrafter"/>
</dbReference>
<proteinExistence type="inferred from homology"/>
<evidence type="ECO:0000256" key="6">
    <source>
        <dbReference type="ARBA" id="ARBA00023136"/>
    </source>
</evidence>
<dbReference type="Pfam" id="PF02687">
    <property type="entry name" value="FtsX"/>
    <property type="match status" value="1"/>
</dbReference>
<keyword evidence="10" id="KW-1185">Reference proteome</keyword>
<evidence type="ECO:0000256" key="3">
    <source>
        <dbReference type="ARBA" id="ARBA00022475"/>
    </source>
</evidence>
<comment type="subcellular location">
    <subcellularLocation>
        <location evidence="1">Cell membrane</location>
        <topology evidence="1">Multi-pass membrane protein</topology>
    </subcellularLocation>
</comment>
<feature type="transmembrane region" description="Helical" evidence="7">
    <location>
        <begin position="461"/>
        <end position="486"/>
    </location>
</feature>
<feature type="domain" description="ABC3 transporter permease C-terminal" evidence="8">
    <location>
        <begin position="420"/>
        <end position="547"/>
    </location>
</feature>
<keyword evidence="3" id="KW-1003">Cell membrane</keyword>
<protein>
    <submittedName>
        <fullName evidence="9">ABC transporter, permease</fullName>
    </submittedName>
</protein>
<evidence type="ECO:0000256" key="1">
    <source>
        <dbReference type="ARBA" id="ARBA00004651"/>
    </source>
</evidence>
<evidence type="ECO:0000313" key="10">
    <source>
        <dbReference type="Proteomes" id="UP000220251"/>
    </source>
</evidence>
<dbReference type="PANTHER" id="PTHR30489">
    <property type="entry name" value="LIPOPROTEIN-RELEASING SYSTEM TRANSMEMBRANE PROTEIN LOLE"/>
    <property type="match status" value="1"/>
</dbReference>